<gene>
    <name evidence="1" type="ORF">H109_07279</name>
</gene>
<accession>A0A059IZW2</accession>
<keyword evidence="2" id="KW-1185">Reference proteome</keyword>
<name>A0A059IZW2_TRIIM</name>
<dbReference type="AlphaFoldDB" id="A0A059IZW2"/>
<evidence type="ECO:0000313" key="1">
    <source>
        <dbReference type="EMBL" id="KDB20772.1"/>
    </source>
</evidence>
<protein>
    <submittedName>
        <fullName evidence="1">Uncharacterized protein</fullName>
    </submittedName>
</protein>
<dbReference type="HOGENOM" id="CLU_2028368_0_0_1"/>
<proteinExistence type="predicted"/>
<dbReference type="Proteomes" id="UP000024533">
    <property type="component" value="Unassembled WGS sequence"/>
</dbReference>
<evidence type="ECO:0000313" key="2">
    <source>
        <dbReference type="Proteomes" id="UP000024533"/>
    </source>
</evidence>
<reference evidence="1 2" key="1">
    <citation type="submission" date="2014-02" db="EMBL/GenBank/DDBJ databases">
        <title>The Genome Sequence of Trichophyton interdigitale MR816.</title>
        <authorList>
            <consortium name="The Broad Institute Genomics Platform"/>
            <person name="Cuomo C.A."/>
            <person name="White T.C."/>
            <person name="Graser Y."/>
            <person name="Martinez-Rossi N."/>
            <person name="Heitman J."/>
            <person name="Young S.K."/>
            <person name="Zeng Q."/>
            <person name="Gargeya S."/>
            <person name="Abouelleil A."/>
            <person name="Alvarado L."/>
            <person name="Chapman S.B."/>
            <person name="Gainer-Dewar J."/>
            <person name="Goldberg J."/>
            <person name="Griggs A."/>
            <person name="Gujja S."/>
            <person name="Hansen M."/>
            <person name="Howarth C."/>
            <person name="Imamovic A."/>
            <person name="Larimer J."/>
            <person name="Martinez D."/>
            <person name="Murphy C."/>
            <person name="Pearson M.D."/>
            <person name="Persinoti G."/>
            <person name="Poon T."/>
            <person name="Priest M."/>
            <person name="Roberts A.D."/>
            <person name="Saif S."/>
            <person name="Shea T.D."/>
            <person name="Sykes S.N."/>
            <person name="Wortman J."/>
            <person name="Nusbaum C."/>
            <person name="Birren B."/>
        </authorList>
    </citation>
    <scope>NUCLEOTIDE SEQUENCE [LARGE SCALE GENOMIC DNA]</scope>
    <source>
        <strain evidence="1 2">MR816</strain>
    </source>
</reference>
<sequence length="122" mass="13042">MDGDQLSSVTVLKSLYKIRQGQGQGAGIFAGRNLPCLRSRESSVSHKVRFKALLSADVGVTVYVLSPGQKPAVDAYGVQHRIEASSTRAVQSIIPLLLDAEGWSTNPIRPRLGSTALAVKIL</sequence>
<comment type="caution">
    <text evidence="1">The sequence shown here is derived from an EMBL/GenBank/DDBJ whole genome shotgun (WGS) entry which is preliminary data.</text>
</comment>
<organism evidence="1 2">
    <name type="scientific">Trichophyton interdigitale (strain MR816)</name>
    <dbReference type="NCBI Taxonomy" id="1215338"/>
    <lineage>
        <taxon>Eukaryota</taxon>
        <taxon>Fungi</taxon>
        <taxon>Dikarya</taxon>
        <taxon>Ascomycota</taxon>
        <taxon>Pezizomycotina</taxon>
        <taxon>Eurotiomycetes</taxon>
        <taxon>Eurotiomycetidae</taxon>
        <taxon>Onygenales</taxon>
        <taxon>Arthrodermataceae</taxon>
        <taxon>Trichophyton</taxon>
    </lineage>
</organism>
<dbReference type="EMBL" id="AOKY01000699">
    <property type="protein sequence ID" value="KDB20772.1"/>
    <property type="molecule type" value="Genomic_DNA"/>
</dbReference>